<proteinExistence type="predicted"/>
<evidence type="ECO:0000313" key="2">
    <source>
        <dbReference type="EMBL" id="KAL0172806.1"/>
    </source>
</evidence>
<keyword evidence="3" id="KW-1185">Reference proteome</keyword>
<evidence type="ECO:0000313" key="3">
    <source>
        <dbReference type="Proteomes" id="UP001529510"/>
    </source>
</evidence>
<feature type="region of interest" description="Disordered" evidence="1">
    <location>
        <begin position="138"/>
        <end position="157"/>
    </location>
</feature>
<dbReference type="AlphaFoldDB" id="A0ABD0PHF5"/>
<evidence type="ECO:0000256" key="1">
    <source>
        <dbReference type="SAM" id="MobiDB-lite"/>
    </source>
</evidence>
<dbReference type="Proteomes" id="UP001529510">
    <property type="component" value="Unassembled WGS sequence"/>
</dbReference>
<comment type="caution">
    <text evidence="2">The sequence shown here is derived from an EMBL/GenBank/DDBJ whole genome shotgun (WGS) entry which is preliminary data.</text>
</comment>
<protein>
    <submittedName>
        <fullName evidence="2">Uncharacterized protein</fullName>
    </submittedName>
</protein>
<dbReference type="EMBL" id="JAMKFB020000016">
    <property type="protein sequence ID" value="KAL0172806.1"/>
    <property type="molecule type" value="Genomic_DNA"/>
</dbReference>
<gene>
    <name evidence="2" type="ORF">M9458_033117</name>
</gene>
<organism evidence="2 3">
    <name type="scientific">Cirrhinus mrigala</name>
    <name type="common">Mrigala</name>
    <dbReference type="NCBI Taxonomy" id="683832"/>
    <lineage>
        <taxon>Eukaryota</taxon>
        <taxon>Metazoa</taxon>
        <taxon>Chordata</taxon>
        <taxon>Craniata</taxon>
        <taxon>Vertebrata</taxon>
        <taxon>Euteleostomi</taxon>
        <taxon>Actinopterygii</taxon>
        <taxon>Neopterygii</taxon>
        <taxon>Teleostei</taxon>
        <taxon>Ostariophysi</taxon>
        <taxon>Cypriniformes</taxon>
        <taxon>Cyprinidae</taxon>
        <taxon>Labeoninae</taxon>
        <taxon>Labeonini</taxon>
        <taxon>Cirrhinus</taxon>
    </lineage>
</organism>
<reference evidence="2 3" key="1">
    <citation type="submission" date="2024-05" db="EMBL/GenBank/DDBJ databases">
        <title>Genome sequencing and assembly of Indian major carp, Cirrhinus mrigala (Hamilton, 1822).</title>
        <authorList>
            <person name="Mohindra V."/>
            <person name="Chowdhury L.M."/>
            <person name="Lal K."/>
            <person name="Jena J.K."/>
        </authorList>
    </citation>
    <scope>NUCLEOTIDE SEQUENCE [LARGE SCALE GENOMIC DNA]</scope>
    <source>
        <strain evidence="2">CM1030</strain>
        <tissue evidence="2">Blood</tissue>
    </source>
</reference>
<sequence>MLGQAVWVDPAAVDFRGVAAALPWVPAVALGPELPESLNLLRVSPSLCSITTPPPQMTALQDLNGEVPRMRVLESPLKELREDTQSGTLIPRATVAPLSLTLTKPRLRVPSPILSLLNPQNFTVQKGSPFWASMPVSPTGRPGSYTEQSDTHSAHSKELDRISTCSSTSEHNGFCFTSTFGFILTRWGICALSWN</sequence>
<accession>A0ABD0PHF5</accession>
<name>A0ABD0PHF5_CIRMR</name>